<comment type="function">
    <text evidence="8">The dystroglycan complex is involved in a number of processes including laminin and basement membrane assembly, sarcolemmal stability, cell survival, peripheral nerve myelination, nodal structure, cell migration, and epithelial polarization.</text>
</comment>
<evidence type="ECO:0000256" key="10">
    <source>
        <dbReference type="ARBA" id="ARBA00026224"/>
    </source>
</evidence>
<organism evidence="18">
    <name type="scientific">Capitella teleta</name>
    <name type="common">Polychaete worm</name>
    <dbReference type="NCBI Taxonomy" id="283909"/>
    <lineage>
        <taxon>Eukaryota</taxon>
        <taxon>Metazoa</taxon>
        <taxon>Spiralia</taxon>
        <taxon>Lophotrochozoa</taxon>
        <taxon>Annelida</taxon>
        <taxon>Polychaeta</taxon>
        <taxon>Sedentaria</taxon>
        <taxon>Scolecida</taxon>
        <taxon>Capitellidae</taxon>
        <taxon>Capitella</taxon>
    </lineage>
</organism>
<reference evidence="20" key="1">
    <citation type="submission" date="2012-12" db="EMBL/GenBank/DDBJ databases">
        <authorList>
            <person name="Hellsten U."/>
            <person name="Grimwood J."/>
            <person name="Chapman J.A."/>
            <person name="Shapiro H."/>
            <person name="Aerts A."/>
            <person name="Otillar R.P."/>
            <person name="Terry A.Y."/>
            <person name="Boore J.L."/>
            <person name="Simakov O."/>
            <person name="Marletaz F."/>
            <person name="Cho S.-J."/>
            <person name="Edsinger-Gonzales E."/>
            <person name="Havlak P."/>
            <person name="Kuo D.-H."/>
            <person name="Larsson T."/>
            <person name="Lv J."/>
            <person name="Arendt D."/>
            <person name="Savage R."/>
            <person name="Osoegawa K."/>
            <person name="de Jong P."/>
            <person name="Lindberg D.R."/>
            <person name="Seaver E.C."/>
            <person name="Weisblat D.A."/>
            <person name="Putnam N.H."/>
            <person name="Grigoriev I.V."/>
            <person name="Rokhsar D.S."/>
        </authorList>
    </citation>
    <scope>NUCLEOTIDE SEQUENCE</scope>
    <source>
        <strain evidence="20">I ESC-2004</strain>
    </source>
</reference>
<reference evidence="19" key="3">
    <citation type="submission" date="2015-06" db="UniProtKB">
        <authorList>
            <consortium name="EnsemblMetazoa"/>
        </authorList>
    </citation>
    <scope>IDENTIFICATION</scope>
</reference>
<dbReference type="GO" id="GO:0005576">
    <property type="term" value="C:extracellular region"/>
    <property type="evidence" value="ECO:0007669"/>
    <property type="project" value="UniProtKB-SubCell"/>
</dbReference>
<evidence type="ECO:0000256" key="12">
    <source>
        <dbReference type="ARBA" id="ARBA00031034"/>
    </source>
</evidence>
<evidence type="ECO:0000256" key="15">
    <source>
        <dbReference type="SAM" id="Phobius"/>
    </source>
</evidence>
<feature type="region of interest" description="Disordered" evidence="14">
    <location>
        <begin position="648"/>
        <end position="703"/>
    </location>
</feature>
<evidence type="ECO:0000256" key="6">
    <source>
        <dbReference type="ARBA" id="ARBA00023242"/>
    </source>
</evidence>
<dbReference type="Proteomes" id="UP000014760">
    <property type="component" value="Unassembled WGS sequence"/>
</dbReference>
<comment type="subcellular location">
    <subcellularLocation>
        <location evidence="1">Cell membrane</location>
        <location evidence="1">Sarcolemma</location>
    </subcellularLocation>
    <subcellularLocation>
        <location evidence="3">Nucleus</location>
        <location evidence="3">Nucleoplasm</location>
    </subcellularLocation>
    <subcellularLocation>
        <location evidence="13">Postsynaptic cell membrane</location>
    </subcellularLocation>
    <subcellularLocation>
        <location evidence="2">Secreted</location>
        <location evidence="2">Extracellular space</location>
    </subcellularLocation>
</comment>
<feature type="transmembrane region" description="Helical" evidence="15">
    <location>
        <begin position="557"/>
        <end position="585"/>
    </location>
</feature>
<dbReference type="PANTHER" id="PTHR21559">
    <property type="entry name" value="DYSTROGLYCAN-RELATED"/>
    <property type="match status" value="1"/>
</dbReference>
<evidence type="ECO:0000256" key="13">
    <source>
        <dbReference type="ARBA" id="ARBA00034100"/>
    </source>
</evidence>
<keyword evidence="5" id="KW-0770">Synapse</keyword>
<feature type="compositionally biased region" description="Low complexity" evidence="14">
    <location>
        <begin position="80"/>
        <end position="93"/>
    </location>
</feature>
<dbReference type="GO" id="GO:0043236">
    <property type="term" value="F:laminin binding"/>
    <property type="evidence" value="ECO:0007669"/>
    <property type="project" value="TreeGrafter"/>
</dbReference>
<dbReference type="GO" id="GO:0005509">
    <property type="term" value="F:calcium ion binding"/>
    <property type="evidence" value="ECO:0007669"/>
    <property type="project" value="InterPro"/>
</dbReference>
<evidence type="ECO:0000313" key="20">
    <source>
        <dbReference type="Proteomes" id="UP000014760"/>
    </source>
</evidence>
<evidence type="ECO:0000313" key="19">
    <source>
        <dbReference type="EnsemblMetazoa" id="CapteP198354"/>
    </source>
</evidence>
<dbReference type="GO" id="GO:0007411">
    <property type="term" value="P:axon guidance"/>
    <property type="evidence" value="ECO:0007669"/>
    <property type="project" value="TreeGrafter"/>
</dbReference>
<evidence type="ECO:0000256" key="11">
    <source>
        <dbReference type="ARBA" id="ARBA00030092"/>
    </source>
</evidence>
<comment type="function">
    <text evidence="9">Transmembrane protein that plays important roles in connecting the extracellular matrix to the cytoskeleton. Acts as a cell adhesion receptor in both muscle and non-muscle tissues. Receptor for both DMD and UTRN and, through these interactions, scaffolds axin to the cytoskeleton. Also functions in cell adhesion-mediated signaling and implicated in cell polarity.</text>
</comment>
<feature type="compositionally biased region" description="Polar residues" evidence="14">
    <location>
        <begin position="230"/>
        <end position="239"/>
    </location>
</feature>
<evidence type="ECO:0000256" key="5">
    <source>
        <dbReference type="ARBA" id="ARBA00023018"/>
    </source>
</evidence>
<dbReference type="SUPFAM" id="SSF49313">
    <property type="entry name" value="Cadherin-like"/>
    <property type="match status" value="1"/>
</dbReference>
<feature type="region of interest" description="Disordered" evidence="14">
    <location>
        <begin position="149"/>
        <end position="168"/>
    </location>
</feature>
<feature type="region of interest" description="Disordered" evidence="14">
    <location>
        <begin position="280"/>
        <end position="304"/>
    </location>
</feature>
<feature type="compositionally biased region" description="Low complexity" evidence="14">
    <location>
        <begin position="193"/>
        <end position="229"/>
    </location>
</feature>
<dbReference type="Pfam" id="PF05454">
    <property type="entry name" value="DAG1"/>
    <property type="match status" value="1"/>
</dbReference>
<dbReference type="PANTHER" id="PTHR21559:SF21">
    <property type="entry name" value="DYSTROGLYCAN 1"/>
    <property type="match status" value="1"/>
</dbReference>
<dbReference type="EMBL" id="AMQN01001545">
    <property type="status" value="NOT_ANNOTATED_CDS"/>
    <property type="molecule type" value="Genomic_DNA"/>
</dbReference>
<evidence type="ECO:0000313" key="18">
    <source>
        <dbReference type="EMBL" id="ELU03166.1"/>
    </source>
</evidence>
<sequence>MSHTLFLVICCLHLVNSALDPNASASLFPNLTAFHDFIINLNNATTESSTSLPPATNHEATTASVTDDATTPADTHEHPTTPTRATSTLSTTTIDDDDQTSITSPEDPASTNENISTTISEISESRSTATTDSITTSTQLNFTVSGVESVSTKSPDSHSGSASADDGTNVFSTVTSLVITNSEVDLVSSTVNSISDSSSSQNTESTSEDFQMTTTTTSESIFSSTQETSASSDTGSTLEDSLATSTAASTTSSLLDNSPSSSASPVGVTVGATTTVTLPSSASVHPQTNPIVSTTADKTSVSSANRVSTASEEEVSSVSVQPPILVNPISSMVIDLGTVFEFPIPDDTFYDITDGSTRNLNVTVTTVANDPLLPDFWLQFNQETQTLHGLPLTDDDVQKLVNFAITATNSAGASTRHTFEIEIDQTSIEDVSHEFQATFAIRHQNVEISRTYLISLIRRLTDYFKDDDADSLSIISISEGSVILNWTNNTISKGQCMNDTLTELYSLLYTDGRVNPSFRVAMEPDFPVSDVGFSYRGICLEYEASTAPSTDDEDDSIVLLLAILIPLLLVALLIFLCACYLFGFFRCCDPQNGKYHPDEELFVDRKPVILPDEFATQPSEKSRKYPVIVPSDLGHTTYENLAFEAELSEAPSLKKSTSSVSSSKADSLLDESSFPSTSSSVDVPTPEYKVPPAYLSPVSTSSA</sequence>
<dbReference type="InterPro" id="IPR006644">
    <property type="entry name" value="Cadg"/>
</dbReference>
<dbReference type="InterPro" id="IPR015919">
    <property type="entry name" value="Cadherin-like_sf"/>
</dbReference>
<keyword evidence="6" id="KW-0539">Nucleus</keyword>
<proteinExistence type="predicted"/>
<dbReference type="GO" id="GO:0021675">
    <property type="term" value="P:nerve development"/>
    <property type="evidence" value="ECO:0007669"/>
    <property type="project" value="TreeGrafter"/>
</dbReference>
<feature type="domain" description="Peptidase S72" evidence="17">
    <location>
        <begin position="430"/>
        <end position="538"/>
    </location>
</feature>
<evidence type="ECO:0000256" key="16">
    <source>
        <dbReference type="SAM" id="SignalP"/>
    </source>
</evidence>
<reference evidence="18 20" key="2">
    <citation type="journal article" date="2013" name="Nature">
        <title>Insights into bilaterian evolution from three spiralian genomes.</title>
        <authorList>
            <person name="Simakov O."/>
            <person name="Marletaz F."/>
            <person name="Cho S.J."/>
            <person name="Edsinger-Gonzales E."/>
            <person name="Havlak P."/>
            <person name="Hellsten U."/>
            <person name="Kuo D.H."/>
            <person name="Larsson T."/>
            <person name="Lv J."/>
            <person name="Arendt D."/>
            <person name="Savage R."/>
            <person name="Osoegawa K."/>
            <person name="de Jong P."/>
            <person name="Grimwood J."/>
            <person name="Chapman J.A."/>
            <person name="Shapiro H."/>
            <person name="Aerts A."/>
            <person name="Otillar R.P."/>
            <person name="Terry A.Y."/>
            <person name="Boore J.L."/>
            <person name="Grigoriev I.V."/>
            <person name="Lindberg D.R."/>
            <person name="Seaver E.C."/>
            <person name="Weisblat D.A."/>
            <person name="Putnam N.H."/>
            <person name="Rokhsar D.S."/>
        </authorList>
    </citation>
    <scope>NUCLEOTIDE SEQUENCE</scope>
    <source>
        <strain evidence="18 20">I ESC-2004</strain>
    </source>
</reference>
<dbReference type="InterPro" id="IPR008465">
    <property type="entry name" value="DAG1_C"/>
</dbReference>
<keyword evidence="15" id="KW-0472">Membrane</keyword>
<evidence type="ECO:0000256" key="4">
    <source>
        <dbReference type="ARBA" id="ARBA00022553"/>
    </source>
</evidence>
<keyword evidence="20" id="KW-1185">Reference proteome</keyword>
<evidence type="ECO:0000256" key="3">
    <source>
        <dbReference type="ARBA" id="ARBA00004642"/>
    </source>
</evidence>
<feature type="region of interest" description="Disordered" evidence="14">
    <location>
        <begin position="46"/>
        <end position="114"/>
    </location>
</feature>
<protein>
    <recommendedName>
        <fullName evidence="10">Dystroglycan 1</fullName>
    </recommendedName>
    <alternativeName>
        <fullName evidence="12">Dystroglycan</fullName>
    </alternativeName>
    <alternativeName>
        <fullName evidence="11">Dystrophin-associated glycoprotein 1</fullName>
    </alternativeName>
</protein>
<feature type="chain" id="PRO_5008787808" description="Dystroglycan 1" evidence="16">
    <location>
        <begin position="18"/>
        <end position="703"/>
    </location>
</feature>
<dbReference type="PROSITE" id="PS51699">
    <property type="entry name" value="SEA_DG"/>
    <property type="match status" value="1"/>
</dbReference>
<dbReference type="InterPro" id="IPR030398">
    <property type="entry name" value="SEA_DG_dom"/>
</dbReference>
<keyword evidence="15" id="KW-1133">Transmembrane helix</keyword>
<dbReference type="OMA" id="SISATWA"/>
<name>R7UAL0_CAPTE</name>
<evidence type="ECO:0000256" key="1">
    <source>
        <dbReference type="ARBA" id="ARBA00004135"/>
    </source>
</evidence>
<feature type="signal peptide" evidence="16">
    <location>
        <begin position="1"/>
        <end position="17"/>
    </location>
</feature>
<feature type="compositionally biased region" description="Low complexity" evidence="14">
    <location>
        <begin position="60"/>
        <end position="73"/>
    </location>
</feature>
<dbReference type="GO" id="GO:0045211">
    <property type="term" value="C:postsynaptic membrane"/>
    <property type="evidence" value="ECO:0007669"/>
    <property type="project" value="UniProtKB-SubCell"/>
</dbReference>
<dbReference type="GO" id="GO:0016011">
    <property type="term" value="C:dystroglycan complex"/>
    <property type="evidence" value="ECO:0007669"/>
    <property type="project" value="TreeGrafter"/>
</dbReference>
<dbReference type="HOGENOM" id="CLU_392444_0_0_1"/>
<dbReference type="InterPro" id="IPR013783">
    <property type="entry name" value="Ig-like_fold"/>
</dbReference>
<accession>R7UAL0</accession>
<keyword evidence="7" id="KW-0628">Postsynaptic cell membrane</keyword>
<evidence type="ECO:0000259" key="17">
    <source>
        <dbReference type="PROSITE" id="PS51699"/>
    </source>
</evidence>
<dbReference type="SMART" id="SM00736">
    <property type="entry name" value="CADG"/>
    <property type="match status" value="1"/>
</dbReference>
<feature type="region of interest" description="Disordered" evidence="14">
    <location>
        <begin position="193"/>
        <end position="244"/>
    </location>
</feature>
<feature type="compositionally biased region" description="Low complexity" evidence="14">
    <location>
        <begin position="157"/>
        <end position="167"/>
    </location>
</feature>
<evidence type="ECO:0000256" key="7">
    <source>
        <dbReference type="ARBA" id="ARBA00023257"/>
    </source>
</evidence>
<dbReference type="Gene3D" id="2.60.40.10">
    <property type="entry name" value="Immunoglobulins"/>
    <property type="match status" value="1"/>
</dbReference>
<dbReference type="EMBL" id="KB303456">
    <property type="protein sequence ID" value="ELU03166.1"/>
    <property type="molecule type" value="Genomic_DNA"/>
</dbReference>
<dbReference type="OrthoDB" id="5990676at2759"/>
<gene>
    <name evidence="18" type="ORF">CAPTEDRAFT_198354</name>
</gene>
<evidence type="ECO:0000256" key="9">
    <source>
        <dbReference type="ARBA" id="ARBA00024991"/>
    </source>
</evidence>
<dbReference type="AlphaFoldDB" id="R7UAL0"/>
<keyword evidence="4" id="KW-0597">Phosphoprotein</keyword>
<evidence type="ECO:0000256" key="14">
    <source>
        <dbReference type="SAM" id="MobiDB-lite"/>
    </source>
</evidence>
<dbReference type="STRING" id="283909.R7UAL0"/>
<dbReference type="GO" id="GO:0005654">
    <property type="term" value="C:nucleoplasm"/>
    <property type="evidence" value="ECO:0007669"/>
    <property type="project" value="UniProtKB-SubCell"/>
</dbReference>
<feature type="compositionally biased region" description="Low complexity" evidence="14">
    <location>
        <begin position="653"/>
        <end position="687"/>
    </location>
</feature>
<keyword evidence="15" id="KW-0812">Transmembrane</keyword>
<dbReference type="GO" id="GO:0042383">
    <property type="term" value="C:sarcolemma"/>
    <property type="evidence" value="ECO:0007669"/>
    <property type="project" value="UniProtKB-SubCell"/>
</dbReference>
<evidence type="ECO:0000256" key="2">
    <source>
        <dbReference type="ARBA" id="ARBA00004239"/>
    </source>
</evidence>
<feature type="compositionally biased region" description="Low complexity" evidence="14">
    <location>
        <begin position="100"/>
        <end position="114"/>
    </location>
</feature>
<evidence type="ECO:0000256" key="8">
    <source>
        <dbReference type="ARBA" id="ARBA00023567"/>
    </source>
</evidence>
<keyword evidence="16" id="KW-0732">Signal</keyword>
<dbReference type="EnsemblMetazoa" id="CapteT198354">
    <property type="protein sequence ID" value="CapteP198354"/>
    <property type="gene ID" value="CapteG198354"/>
</dbReference>
<dbReference type="GO" id="GO:0002009">
    <property type="term" value="P:morphogenesis of an epithelium"/>
    <property type="evidence" value="ECO:0007669"/>
    <property type="project" value="TreeGrafter"/>
</dbReference>